<organism evidence="1 2">
    <name type="scientific">Emticicia aquatilis</name>
    <dbReference type="NCBI Taxonomy" id="1537369"/>
    <lineage>
        <taxon>Bacteria</taxon>
        <taxon>Pseudomonadati</taxon>
        <taxon>Bacteroidota</taxon>
        <taxon>Cytophagia</taxon>
        <taxon>Cytophagales</taxon>
        <taxon>Leadbetterellaceae</taxon>
        <taxon>Emticicia</taxon>
    </lineage>
</organism>
<dbReference type="AlphaFoldDB" id="A0A917DKF9"/>
<protein>
    <submittedName>
        <fullName evidence="1">Uncharacterized protein</fullName>
    </submittedName>
</protein>
<proteinExistence type="predicted"/>
<evidence type="ECO:0000313" key="2">
    <source>
        <dbReference type="Proteomes" id="UP000609064"/>
    </source>
</evidence>
<gene>
    <name evidence="1" type="ORF">GCM10011514_07390</name>
</gene>
<comment type="caution">
    <text evidence="1">The sequence shown here is derived from an EMBL/GenBank/DDBJ whole genome shotgun (WGS) entry which is preliminary data.</text>
</comment>
<dbReference type="Proteomes" id="UP000609064">
    <property type="component" value="Unassembled WGS sequence"/>
</dbReference>
<keyword evidence="2" id="KW-1185">Reference proteome</keyword>
<dbReference type="RefSeq" id="WP_188764666.1">
    <property type="nucleotide sequence ID" value="NZ_BMKK01000001.1"/>
</dbReference>
<sequence>MENTQYFITFNEERISIERLTNNQINEIRREKLKYSSDEIFIFHDVFVDDKLLYFICKSGVEAKSFSINLNDFENNKLDLGLTESYYTNDNENLKIKIDDSALNIYYYNTEVLKEKMCKILKIDKNDIDFSIKSLSTINEKISEFTYSDVYFSKVYPILVIYFGKTLERNTSKHFGLFKNEDEYVLYLGDENIKDSEIEEIIKDYLVEVDFWGENKGDYSEGKLRVLYDYLSR</sequence>
<reference evidence="1" key="1">
    <citation type="journal article" date="2014" name="Int. J. Syst. Evol. Microbiol.">
        <title>Complete genome sequence of Corynebacterium casei LMG S-19264T (=DSM 44701T), isolated from a smear-ripened cheese.</title>
        <authorList>
            <consortium name="US DOE Joint Genome Institute (JGI-PGF)"/>
            <person name="Walter F."/>
            <person name="Albersmeier A."/>
            <person name="Kalinowski J."/>
            <person name="Ruckert C."/>
        </authorList>
    </citation>
    <scope>NUCLEOTIDE SEQUENCE</scope>
    <source>
        <strain evidence="1">CGMCC 1.15958</strain>
    </source>
</reference>
<evidence type="ECO:0000313" key="1">
    <source>
        <dbReference type="EMBL" id="GGD45918.1"/>
    </source>
</evidence>
<name>A0A917DKF9_9BACT</name>
<reference evidence="1" key="2">
    <citation type="submission" date="2020-09" db="EMBL/GenBank/DDBJ databases">
        <authorList>
            <person name="Sun Q."/>
            <person name="Zhou Y."/>
        </authorList>
    </citation>
    <scope>NUCLEOTIDE SEQUENCE</scope>
    <source>
        <strain evidence="1">CGMCC 1.15958</strain>
    </source>
</reference>
<dbReference type="EMBL" id="BMKK01000001">
    <property type="protein sequence ID" value="GGD45918.1"/>
    <property type="molecule type" value="Genomic_DNA"/>
</dbReference>
<accession>A0A917DKF9</accession>